<dbReference type="eggNOG" id="COG0727">
    <property type="taxonomic scope" value="Bacteria"/>
</dbReference>
<keyword evidence="2" id="KW-1185">Reference proteome</keyword>
<dbReference type="NCBIfam" id="NF038110">
    <property type="entry name" value="Lys_methyl_FliB"/>
    <property type="match status" value="1"/>
</dbReference>
<name>Q12R86_SHEDO</name>
<accession>Q12R86</accession>
<dbReference type="DNASU" id="4016856"/>
<dbReference type="RefSeq" id="WP_011495205.1">
    <property type="nucleotide sequence ID" value="NC_007954.1"/>
</dbReference>
<proteinExistence type="predicted"/>
<gene>
    <name evidence="1" type="ordered locus">Sden_0750</name>
</gene>
<dbReference type="EMBL" id="CP000302">
    <property type="protein sequence ID" value="ABE54040.1"/>
    <property type="molecule type" value="Genomic_DNA"/>
</dbReference>
<dbReference type="OrthoDB" id="86584at2"/>
<evidence type="ECO:0000313" key="2">
    <source>
        <dbReference type="Proteomes" id="UP000001982"/>
    </source>
</evidence>
<dbReference type="Pfam" id="PF03692">
    <property type="entry name" value="CxxCxxCC"/>
    <property type="match status" value="1"/>
</dbReference>
<reference evidence="1 2" key="1">
    <citation type="submission" date="2006-03" db="EMBL/GenBank/DDBJ databases">
        <title>Complete sequence of Shewanella denitrificans OS217.</title>
        <authorList>
            <consortium name="US DOE Joint Genome Institute"/>
            <person name="Copeland A."/>
            <person name="Lucas S."/>
            <person name="Lapidus A."/>
            <person name="Barry K."/>
            <person name="Detter J.C."/>
            <person name="Glavina del Rio T."/>
            <person name="Hammon N."/>
            <person name="Israni S."/>
            <person name="Dalin E."/>
            <person name="Tice H."/>
            <person name="Pitluck S."/>
            <person name="Brettin T."/>
            <person name="Bruce D."/>
            <person name="Han C."/>
            <person name="Tapia R."/>
            <person name="Gilna P."/>
            <person name="Kiss H."/>
            <person name="Schmutz J."/>
            <person name="Larimer F."/>
            <person name="Land M."/>
            <person name="Hauser L."/>
            <person name="Kyrpides N."/>
            <person name="Lykidis A."/>
            <person name="Richardson P."/>
        </authorList>
    </citation>
    <scope>NUCLEOTIDE SEQUENCE [LARGE SCALE GENOMIC DNA]</scope>
    <source>
        <strain evidence="2">OS217 / ATCC BAA-1090 / DSM 15013</strain>
    </source>
</reference>
<dbReference type="InterPro" id="IPR005358">
    <property type="entry name" value="Puta_zinc/iron-chelating_dom"/>
</dbReference>
<dbReference type="Proteomes" id="UP000001982">
    <property type="component" value="Chromosome"/>
</dbReference>
<evidence type="ECO:0008006" key="3">
    <source>
        <dbReference type="Google" id="ProtNLM"/>
    </source>
</evidence>
<dbReference type="HOGENOM" id="CLU_051643_1_1_6"/>
<dbReference type="KEGG" id="sdn:Sden_0750"/>
<protein>
    <recommendedName>
        <fullName evidence="3">Flagellin lysine-N-methylase</fullName>
    </recommendedName>
</protein>
<dbReference type="AlphaFoldDB" id="Q12R86"/>
<evidence type="ECO:0000313" key="1">
    <source>
        <dbReference type="EMBL" id="ABE54040.1"/>
    </source>
</evidence>
<sequence length="392" mass="44535">MDNLIITPNYVTEFNCVGPACEDSCCKNWTVYFDKKSYKHTISNPAFADLAKIAFVEIKESKENWASIKLDEQGACPFLTQEELCKIHQVGGEAALSYTCKTYPKKDTLVGKDKYQSLSLSCPEAARLVLFDPNAFQFQSHNGGNKKPAKPSPVWLEKSYQYSLDLLINANLDWELALLAIGLLIKTAEDASQYQIPIEELDKRHDQLKRFAESGLMAQQFEKTPYASQLQANLFVTIHSELCKINPRSGKARFGELNLAIEQACNEDNHYSIDLINQAWNQVAQPALKENPDVFERYILYYLFHNHFPGPVTQTPSQSFILLAIDCFMIRCYLSAMALKNNGINQREIILCFQVYQVIRQHRSSFVARLEELVEECGLNSISAVMTLLKTN</sequence>
<organism evidence="1 2">
    <name type="scientific">Shewanella denitrificans (strain OS217 / ATCC BAA-1090 / DSM 15013)</name>
    <dbReference type="NCBI Taxonomy" id="318161"/>
    <lineage>
        <taxon>Bacteria</taxon>
        <taxon>Pseudomonadati</taxon>
        <taxon>Pseudomonadota</taxon>
        <taxon>Gammaproteobacteria</taxon>
        <taxon>Alteromonadales</taxon>
        <taxon>Shewanellaceae</taxon>
        <taxon>Shewanella</taxon>
    </lineage>
</organism>
<dbReference type="STRING" id="318161.Sden_0750"/>